<dbReference type="PANTHER" id="PTHR12526">
    <property type="entry name" value="GLYCOSYLTRANSFERASE"/>
    <property type="match status" value="1"/>
</dbReference>
<keyword evidence="5" id="KW-1185">Reference proteome</keyword>
<dbReference type="eggNOG" id="COG0438">
    <property type="taxonomic scope" value="Bacteria"/>
</dbReference>
<keyword evidence="3 4" id="KW-0808">Transferase</keyword>
<dbReference type="Pfam" id="PF13692">
    <property type="entry name" value="Glyco_trans_1_4"/>
    <property type="match status" value="1"/>
</dbReference>
<evidence type="ECO:0000256" key="3">
    <source>
        <dbReference type="ARBA" id="ARBA00022679"/>
    </source>
</evidence>
<dbReference type="Gene3D" id="3.40.50.2000">
    <property type="entry name" value="Glycogen Phosphorylase B"/>
    <property type="match status" value="1"/>
</dbReference>
<accession>A0A089Q6R1</accession>
<sequence>MRLLVACDHLALTGGLLRFERVGRVLVRRGHDLAFLALGSGEDGFETQLRVLHLEDAAREHWDAVMVPGGGFPDATIARFADLRAPHFGVRVQHLLNGPVRRDAYARVTRTFAPDLIVANNDHWGDADLDALGHPWRRLIGAVDAGLFAPPVLRPARGVRHRLGGIANKRPAAQLAALDRLGDAWALHWFGRPDWGLVGARADLVASGRLNVHGPLREADLPAWYHGLDAFCSAEAHAGWCNPAAEAMACGTPLVTTVHGTLAFAKDAVTAQVVPDGSDEALGAAIAEAADRIVADPAGAAVRAEAGRARIRALDWDTYADGLLRAIADAVSSRAQRAAAARPPETPTRETVQRLSDLATAEGPLPDDFDALGYIQLHPDLAALFEHPWQGRLHYLEHGRREGRIYPSNLTRAQQKAAQASRIALAVDGLDGSGKSSIARHVAEAIGATVLHPFGGQVGAIMVHLARTGQHALADDVAHAAVATAIANAPPGPVVFDRHWFTASQLLSPAFRPGWDPRPFTVMCWADRPTTIARMVARGTPNPSQHMTEARIVGYRALADELNVPLLDTSRITPEEGAAQVLAMLARSAPHATASRSR</sequence>
<comment type="similarity">
    <text evidence="1">Belongs to the glycosyltransferase group 1 family. Glycosyltransferase 4 subfamily.</text>
</comment>
<dbReference type="RefSeq" id="WP_052083610.1">
    <property type="nucleotide sequence ID" value="NZ_CP003811.1"/>
</dbReference>
<dbReference type="Gene3D" id="3.40.50.300">
    <property type="entry name" value="P-loop containing nucleotide triphosphate hydrolases"/>
    <property type="match status" value="1"/>
</dbReference>
<dbReference type="AlphaFoldDB" id="A0A089Q6R1"/>
<reference evidence="4 5" key="1">
    <citation type="journal article" date="2014" name="PLoS ONE">
        <title>Genome Information of Methylobacterium oryzae, a Plant-Probiotic Methylotroph in the Phyllosphere.</title>
        <authorList>
            <person name="Kwak M.J."/>
            <person name="Jeong H."/>
            <person name="Madhaiyan M."/>
            <person name="Lee Y."/>
            <person name="Sa T.M."/>
            <person name="Oh T.K."/>
            <person name="Kim J.F."/>
        </authorList>
    </citation>
    <scope>NUCLEOTIDE SEQUENCE [LARGE SCALE GENOMIC DNA]</scope>
    <source>
        <strain evidence="4 5">CBMB20</strain>
    </source>
</reference>
<dbReference type="GO" id="GO:0016757">
    <property type="term" value="F:glycosyltransferase activity"/>
    <property type="evidence" value="ECO:0007669"/>
    <property type="project" value="UniProtKB-KW"/>
</dbReference>
<dbReference type="EMBL" id="CP003811">
    <property type="protein sequence ID" value="AIQ90264.1"/>
    <property type="molecule type" value="Genomic_DNA"/>
</dbReference>
<organism evidence="4 5">
    <name type="scientific">Methylobacterium oryzae CBMB20</name>
    <dbReference type="NCBI Taxonomy" id="693986"/>
    <lineage>
        <taxon>Bacteria</taxon>
        <taxon>Pseudomonadati</taxon>
        <taxon>Pseudomonadota</taxon>
        <taxon>Alphaproteobacteria</taxon>
        <taxon>Hyphomicrobiales</taxon>
        <taxon>Methylobacteriaceae</taxon>
        <taxon>Methylobacterium</taxon>
    </lineage>
</organism>
<dbReference type="InterPro" id="IPR027417">
    <property type="entry name" value="P-loop_NTPase"/>
</dbReference>
<name>A0A089Q6R1_9HYPH</name>
<evidence type="ECO:0000313" key="5">
    <source>
        <dbReference type="Proteomes" id="UP000029492"/>
    </source>
</evidence>
<keyword evidence="2" id="KW-0328">Glycosyltransferase</keyword>
<gene>
    <name evidence="4" type="ORF">MOC_2509</name>
</gene>
<dbReference type="Proteomes" id="UP000029492">
    <property type="component" value="Chromosome"/>
</dbReference>
<dbReference type="KEGG" id="mor:MOC_2509"/>
<evidence type="ECO:0000256" key="1">
    <source>
        <dbReference type="ARBA" id="ARBA00009481"/>
    </source>
</evidence>
<dbReference type="HOGENOM" id="CLU_458428_0_0_5"/>
<proteinExistence type="inferred from homology"/>
<evidence type="ECO:0000256" key="2">
    <source>
        <dbReference type="ARBA" id="ARBA00022676"/>
    </source>
</evidence>
<protein>
    <submittedName>
        <fullName evidence="4">Glycosyl transferase family protein</fullName>
    </submittedName>
</protein>
<dbReference type="SUPFAM" id="SSF53756">
    <property type="entry name" value="UDP-Glycosyltransferase/glycogen phosphorylase"/>
    <property type="match status" value="1"/>
</dbReference>
<dbReference type="PANTHER" id="PTHR12526:SF640">
    <property type="entry name" value="COLANIC ACID BIOSYNTHESIS GLYCOSYLTRANSFERASE WCAL-RELATED"/>
    <property type="match status" value="1"/>
</dbReference>
<dbReference type="STRING" id="693986.MOC_2509"/>
<evidence type="ECO:0000313" key="4">
    <source>
        <dbReference type="EMBL" id="AIQ90264.1"/>
    </source>
</evidence>
<dbReference type="SUPFAM" id="SSF52540">
    <property type="entry name" value="P-loop containing nucleoside triphosphate hydrolases"/>
    <property type="match status" value="1"/>
</dbReference>